<feature type="domain" description="FAD-binding FR-type" evidence="10">
    <location>
        <begin position="1"/>
        <end position="105"/>
    </location>
</feature>
<dbReference type="InterPro" id="IPR001041">
    <property type="entry name" value="2Fe-2S_ferredoxin-type"/>
</dbReference>
<evidence type="ECO:0000256" key="2">
    <source>
        <dbReference type="ARBA" id="ARBA00022630"/>
    </source>
</evidence>
<organism evidence="11 12">
    <name type="scientific">Flavobacterium nakdongensis</name>
    <dbReference type="NCBI Taxonomy" id="3073563"/>
    <lineage>
        <taxon>Bacteria</taxon>
        <taxon>Pseudomonadati</taxon>
        <taxon>Bacteroidota</taxon>
        <taxon>Flavobacteriia</taxon>
        <taxon>Flavobacteriales</taxon>
        <taxon>Flavobacteriaceae</taxon>
        <taxon>Flavobacterium</taxon>
    </lineage>
</organism>
<dbReference type="PROSITE" id="PS51384">
    <property type="entry name" value="FAD_FR"/>
    <property type="match status" value="1"/>
</dbReference>
<evidence type="ECO:0000256" key="5">
    <source>
        <dbReference type="ARBA" id="ARBA00022827"/>
    </source>
</evidence>
<dbReference type="PROSITE" id="PS00197">
    <property type="entry name" value="2FE2S_FER_1"/>
    <property type="match status" value="1"/>
</dbReference>
<dbReference type="SUPFAM" id="SSF54292">
    <property type="entry name" value="2Fe-2S ferredoxin-like"/>
    <property type="match status" value="1"/>
</dbReference>
<dbReference type="InterPro" id="IPR012675">
    <property type="entry name" value="Beta-grasp_dom_sf"/>
</dbReference>
<dbReference type="InterPro" id="IPR017927">
    <property type="entry name" value="FAD-bd_FR_type"/>
</dbReference>
<gene>
    <name evidence="11" type="ORF">RF683_00180</name>
</gene>
<dbReference type="Gene3D" id="3.40.50.80">
    <property type="entry name" value="Nucleotide-binding domain of ferredoxin-NADP reductase (FNR) module"/>
    <property type="match status" value="1"/>
</dbReference>
<proteinExistence type="predicted"/>
<evidence type="ECO:0000256" key="7">
    <source>
        <dbReference type="ARBA" id="ARBA00023004"/>
    </source>
</evidence>
<evidence type="ECO:0000313" key="12">
    <source>
        <dbReference type="Proteomes" id="UP001180481"/>
    </source>
</evidence>
<keyword evidence="8" id="KW-0411">Iron-sulfur</keyword>
<dbReference type="InterPro" id="IPR039261">
    <property type="entry name" value="FNR_nucleotide-bd"/>
</dbReference>
<keyword evidence="3" id="KW-0001">2Fe-2S</keyword>
<keyword evidence="7" id="KW-0408">Iron</keyword>
<dbReference type="InterPro" id="IPR017938">
    <property type="entry name" value="Riboflavin_synthase-like_b-brl"/>
</dbReference>
<dbReference type="InterPro" id="IPR008333">
    <property type="entry name" value="Cbr1-like_FAD-bd_dom"/>
</dbReference>
<evidence type="ECO:0000259" key="9">
    <source>
        <dbReference type="PROSITE" id="PS51085"/>
    </source>
</evidence>
<dbReference type="EMBL" id="CP133721">
    <property type="protein sequence ID" value="WMW77895.1"/>
    <property type="molecule type" value="Genomic_DNA"/>
</dbReference>
<keyword evidence="12" id="KW-1185">Reference proteome</keyword>
<dbReference type="Proteomes" id="UP001180481">
    <property type="component" value="Chromosome"/>
</dbReference>
<dbReference type="RefSeq" id="WP_309532226.1">
    <property type="nucleotide sequence ID" value="NZ_CP133721.1"/>
</dbReference>
<dbReference type="CDD" id="cd06214">
    <property type="entry name" value="PA_degradation_oxidoreductase_like"/>
    <property type="match status" value="1"/>
</dbReference>
<reference evidence="11" key="1">
    <citation type="submission" date="2023-09" db="EMBL/GenBank/DDBJ databases">
        <title>Flavobacterium sp. 20NA77.7 isolated from freshwater.</title>
        <authorList>
            <person name="Le V."/>
            <person name="Ko S.-R."/>
            <person name="Ahn C.-Y."/>
            <person name="Oh H.-M."/>
        </authorList>
    </citation>
    <scope>NUCLEOTIDE SEQUENCE</scope>
    <source>
        <strain evidence="11">20NA77.7</strain>
    </source>
</reference>
<name>A0ABY9RBC7_9FLAO</name>
<evidence type="ECO:0000256" key="6">
    <source>
        <dbReference type="ARBA" id="ARBA00023002"/>
    </source>
</evidence>
<evidence type="ECO:0000259" key="10">
    <source>
        <dbReference type="PROSITE" id="PS51384"/>
    </source>
</evidence>
<dbReference type="InterPro" id="IPR001433">
    <property type="entry name" value="OxRdtase_FAD/NAD-bd"/>
</dbReference>
<dbReference type="SUPFAM" id="SSF63380">
    <property type="entry name" value="Riboflavin synthase domain-like"/>
    <property type="match status" value="1"/>
</dbReference>
<dbReference type="Pfam" id="PF00175">
    <property type="entry name" value="NAD_binding_1"/>
    <property type="match status" value="1"/>
</dbReference>
<keyword evidence="4" id="KW-0479">Metal-binding</keyword>
<accession>A0ABY9RBC7</accession>
<dbReference type="Pfam" id="PF00970">
    <property type="entry name" value="FAD_binding_6"/>
    <property type="match status" value="1"/>
</dbReference>
<dbReference type="Gene3D" id="2.40.30.10">
    <property type="entry name" value="Translation factors"/>
    <property type="match status" value="1"/>
</dbReference>
<dbReference type="PROSITE" id="PS51085">
    <property type="entry name" value="2FE2S_FER_2"/>
    <property type="match status" value="1"/>
</dbReference>
<dbReference type="PRINTS" id="PR00406">
    <property type="entry name" value="CYTB5RDTASE"/>
</dbReference>
<feature type="domain" description="2Fe-2S ferredoxin-type" evidence="9">
    <location>
        <begin position="258"/>
        <end position="348"/>
    </location>
</feature>
<dbReference type="CDD" id="cd00207">
    <property type="entry name" value="fer2"/>
    <property type="match status" value="1"/>
</dbReference>
<sequence length="348" mass="38404">MDFYKLTIQEIKRETPNAVTIQFNVPETLEKNFSFLAGQYVTLKVTLNGKELRRAYSICAAPKENKIQIGIKAVNKGVFSTFANETLKVGDLVEVSVPEGKFNFTPYPEAQKNYAAFAAGSGITPVFSILKTILLEEPKSTIVLTYGNKTPEETIFHDELIELQQHYLGRFFVHFVYSQANVADTFFGRIDKSVVNAVLKNKHTETSFDAFYLCGPEAMINTVSGVLKENNVSEKDIKFELFGTAPSPENQPATEGHTSVTILVDGEETTFEMSQKQTVLEAALKHGLDVPYSCQGGICSSCICKITDGNATMKKNQILTDDEIAEGLTLSCQAVPTSTTLKIDFDNV</sequence>
<evidence type="ECO:0000313" key="11">
    <source>
        <dbReference type="EMBL" id="WMW77895.1"/>
    </source>
</evidence>
<evidence type="ECO:0000256" key="3">
    <source>
        <dbReference type="ARBA" id="ARBA00022714"/>
    </source>
</evidence>
<dbReference type="PANTHER" id="PTHR47354:SF8">
    <property type="entry name" value="1,2-PHENYLACETYL-COA EPOXIDASE, SUBUNIT E"/>
    <property type="match status" value="1"/>
</dbReference>
<dbReference type="Gene3D" id="3.10.20.30">
    <property type="match status" value="1"/>
</dbReference>
<keyword evidence="6" id="KW-0560">Oxidoreductase</keyword>
<keyword evidence="5" id="KW-0274">FAD</keyword>
<evidence type="ECO:0000256" key="1">
    <source>
        <dbReference type="ARBA" id="ARBA00001974"/>
    </source>
</evidence>
<dbReference type="InterPro" id="IPR036010">
    <property type="entry name" value="2Fe-2S_ferredoxin-like_sf"/>
</dbReference>
<evidence type="ECO:0000256" key="8">
    <source>
        <dbReference type="ARBA" id="ARBA00023014"/>
    </source>
</evidence>
<dbReference type="InterPro" id="IPR050415">
    <property type="entry name" value="MRET"/>
</dbReference>
<dbReference type="Pfam" id="PF00111">
    <property type="entry name" value="Fer2"/>
    <property type="match status" value="1"/>
</dbReference>
<dbReference type="PANTHER" id="PTHR47354">
    <property type="entry name" value="NADH OXIDOREDUCTASE HCR"/>
    <property type="match status" value="1"/>
</dbReference>
<protein>
    <submittedName>
        <fullName evidence="11">Ferredoxin--NADP reductase</fullName>
    </submittedName>
</protein>
<dbReference type="SUPFAM" id="SSF52343">
    <property type="entry name" value="Ferredoxin reductase-like, C-terminal NADP-linked domain"/>
    <property type="match status" value="1"/>
</dbReference>
<dbReference type="InterPro" id="IPR006058">
    <property type="entry name" value="2Fe2S_fd_BS"/>
</dbReference>
<keyword evidence="2" id="KW-0285">Flavoprotein</keyword>
<evidence type="ECO:0000256" key="4">
    <source>
        <dbReference type="ARBA" id="ARBA00022723"/>
    </source>
</evidence>
<comment type="cofactor">
    <cofactor evidence="1">
        <name>FAD</name>
        <dbReference type="ChEBI" id="CHEBI:57692"/>
    </cofactor>
</comment>